<dbReference type="SMART" id="SM00822">
    <property type="entry name" value="PKS_KR"/>
    <property type="match status" value="1"/>
</dbReference>
<dbReference type="Pfam" id="PF14765">
    <property type="entry name" value="PS-DH"/>
    <property type="match status" value="1"/>
</dbReference>
<dbReference type="InterPro" id="IPR036291">
    <property type="entry name" value="NAD(P)-bd_dom_sf"/>
</dbReference>
<dbReference type="InterPro" id="IPR009081">
    <property type="entry name" value="PP-bd_ACP"/>
</dbReference>
<dbReference type="InterPro" id="IPR042104">
    <property type="entry name" value="PKS_dehydratase_sf"/>
</dbReference>
<dbReference type="Gene3D" id="3.40.366.10">
    <property type="entry name" value="Malonyl-Coenzyme A Acyl Carrier Protein, domain 2"/>
    <property type="match status" value="1"/>
</dbReference>
<dbReference type="CDD" id="cd08953">
    <property type="entry name" value="KR_2_SDR_x"/>
    <property type="match status" value="1"/>
</dbReference>
<dbReference type="CDD" id="cd00833">
    <property type="entry name" value="PKS"/>
    <property type="match status" value="1"/>
</dbReference>
<dbReference type="SUPFAM" id="SSF51735">
    <property type="entry name" value="NAD(P)-binding Rossmann-fold domains"/>
    <property type="match status" value="2"/>
</dbReference>
<evidence type="ECO:0000256" key="1">
    <source>
        <dbReference type="ARBA" id="ARBA00022450"/>
    </source>
</evidence>
<dbReference type="InterPro" id="IPR032821">
    <property type="entry name" value="PKS_assoc"/>
</dbReference>
<feature type="domain" description="Ketosynthase family 3 (KS3)" evidence="6">
    <location>
        <begin position="13"/>
        <end position="441"/>
    </location>
</feature>
<dbReference type="EMBL" id="BMFC01000001">
    <property type="protein sequence ID" value="GGB94055.1"/>
    <property type="molecule type" value="Genomic_DNA"/>
</dbReference>
<dbReference type="Pfam" id="PF08659">
    <property type="entry name" value="KR"/>
    <property type="match status" value="1"/>
</dbReference>
<dbReference type="InterPro" id="IPR057326">
    <property type="entry name" value="KR_dom"/>
</dbReference>
<dbReference type="SMART" id="SM00826">
    <property type="entry name" value="PKS_DH"/>
    <property type="match status" value="1"/>
</dbReference>
<dbReference type="Pfam" id="PF21089">
    <property type="entry name" value="PKS_DH_N"/>
    <property type="match status" value="1"/>
</dbReference>
<keyword evidence="9" id="KW-1185">Reference proteome</keyword>
<dbReference type="SUPFAM" id="SSF53474">
    <property type="entry name" value="alpha/beta-Hydrolases"/>
    <property type="match status" value="1"/>
</dbReference>
<dbReference type="InterPro" id="IPR014031">
    <property type="entry name" value="Ketoacyl_synth_C"/>
</dbReference>
<name>A0ABQ1KB96_9RHOB</name>
<keyword evidence="2" id="KW-0597">Phosphoprotein</keyword>
<dbReference type="Gene3D" id="3.40.50.720">
    <property type="entry name" value="NAD(P)-binding Rossmann-like Domain"/>
    <property type="match status" value="1"/>
</dbReference>
<dbReference type="Pfam" id="PF00550">
    <property type="entry name" value="PP-binding"/>
    <property type="match status" value="1"/>
</dbReference>
<feature type="active site" description="Proton donor; for dehydratase activity" evidence="4">
    <location>
        <position position="1595"/>
    </location>
</feature>
<dbReference type="PANTHER" id="PTHR43775:SF51">
    <property type="entry name" value="INACTIVE PHENOLPHTHIOCEROL SYNTHESIS POLYKETIDE SYNTHASE TYPE I PKS1-RELATED"/>
    <property type="match status" value="1"/>
</dbReference>
<feature type="region of interest" description="N-terminal hotdog fold" evidence="4">
    <location>
        <begin position="1395"/>
        <end position="1512"/>
    </location>
</feature>
<dbReference type="SUPFAM" id="SSF53901">
    <property type="entry name" value="Thiolase-like"/>
    <property type="match status" value="1"/>
</dbReference>
<dbReference type="SUPFAM" id="SSF52151">
    <property type="entry name" value="FabD/lysophospholipase-like"/>
    <property type="match status" value="1"/>
</dbReference>
<feature type="active site" description="Proton acceptor; for dehydratase activity" evidence="4">
    <location>
        <position position="1425"/>
    </location>
</feature>
<dbReference type="InterPro" id="IPR014030">
    <property type="entry name" value="Ketoacyl_synth_N"/>
</dbReference>
<dbReference type="Gene3D" id="3.40.47.10">
    <property type="match status" value="1"/>
</dbReference>
<dbReference type="InterPro" id="IPR016036">
    <property type="entry name" value="Malonyl_transacylase_ACP-bd"/>
</dbReference>
<evidence type="ECO:0000259" key="7">
    <source>
        <dbReference type="PROSITE" id="PS52019"/>
    </source>
</evidence>
<feature type="region of interest" description="C-terminal hotdog fold" evidence="4">
    <location>
        <begin position="1533"/>
        <end position="1680"/>
    </location>
</feature>
<feature type="domain" description="Carrier" evidence="5">
    <location>
        <begin position="1776"/>
        <end position="1851"/>
    </location>
</feature>
<evidence type="ECO:0000256" key="4">
    <source>
        <dbReference type="PROSITE-ProRule" id="PRU01363"/>
    </source>
</evidence>
<dbReference type="InterPro" id="IPR016039">
    <property type="entry name" value="Thiolase-like"/>
</dbReference>
<keyword evidence="1" id="KW-0596">Phosphopantetheine</keyword>
<dbReference type="SMART" id="SM00825">
    <property type="entry name" value="PKS_KS"/>
    <property type="match status" value="1"/>
</dbReference>
<dbReference type="SMART" id="SM00824">
    <property type="entry name" value="PKS_TE"/>
    <property type="match status" value="1"/>
</dbReference>
<dbReference type="Proteomes" id="UP000645462">
    <property type="component" value="Unassembled WGS sequence"/>
</dbReference>
<feature type="domain" description="PKS/mFAS DH" evidence="7">
    <location>
        <begin position="1395"/>
        <end position="1680"/>
    </location>
</feature>
<proteinExistence type="predicted"/>
<dbReference type="RefSeq" id="WP_188480679.1">
    <property type="nucleotide sequence ID" value="NZ_BMFC01000001.1"/>
</dbReference>
<evidence type="ECO:0000259" key="5">
    <source>
        <dbReference type="PROSITE" id="PS50075"/>
    </source>
</evidence>
<dbReference type="Pfam" id="PF02801">
    <property type="entry name" value="Ketoacyl-synt_C"/>
    <property type="match status" value="1"/>
</dbReference>
<dbReference type="Pfam" id="PF00698">
    <property type="entry name" value="Acyl_transf_1"/>
    <property type="match status" value="1"/>
</dbReference>
<dbReference type="Gene3D" id="3.30.70.3290">
    <property type="match status" value="1"/>
</dbReference>
<evidence type="ECO:0008006" key="10">
    <source>
        <dbReference type="Google" id="ProtNLM"/>
    </source>
</evidence>
<dbReference type="InterPro" id="IPR020841">
    <property type="entry name" value="PKS_Beta-ketoAc_synthase_dom"/>
</dbReference>
<dbReference type="InterPro" id="IPR049551">
    <property type="entry name" value="PKS_DH_C"/>
</dbReference>
<organism evidence="8 9">
    <name type="scientific">Marivita lacus</name>
    <dbReference type="NCBI Taxonomy" id="1323742"/>
    <lineage>
        <taxon>Bacteria</taxon>
        <taxon>Pseudomonadati</taxon>
        <taxon>Pseudomonadota</taxon>
        <taxon>Alphaproteobacteria</taxon>
        <taxon>Rhodobacterales</taxon>
        <taxon>Roseobacteraceae</taxon>
        <taxon>Marivita</taxon>
    </lineage>
</organism>
<dbReference type="SUPFAM" id="SSF47336">
    <property type="entry name" value="ACP-like"/>
    <property type="match status" value="1"/>
</dbReference>
<dbReference type="InterPro" id="IPR036736">
    <property type="entry name" value="ACP-like_sf"/>
</dbReference>
<dbReference type="Pfam" id="PF16197">
    <property type="entry name" value="KAsynt_C_assoc"/>
    <property type="match status" value="1"/>
</dbReference>
<dbReference type="PROSITE" id="PS50075">
    <property type="entry name" value="CARRIER"/>
    <property type="match status" value="1"/>
</dbReference>
<keyword evidence="3" id="KW-0808">Transferase</keyword>
<evidence type="ECO:0000313" key="8">
    <source>
        <dbReference type="EMBL" id="GGB94055.1"/>
    </source>
</evidence>
<dbReference type="InterPro" id="IPR049552">
    <property type="entry name" value="PKS_DH_N"/>
</dbReference>
<dbReference type="PROSITE" id="PS52019">
    <property type="entry name" value="PKS_MFAS_DH"/>
    <property type="match status" value="1"/>
</dbReference>
<evidence type="ECO:0000256" key="2">
    <source>
        <dbReference type="ARBA" id="ARBA00022553"/>
    </source>
</evidence>
<dbReference type="PROSITE" id="PS52004">
    <property type="entry name" value="KS3_2"/>
    <property type="match status" value="1"/>
</dbReference>
<dbReference type="Gene3D" id="3.40.50.1820">
    <property type="entry name" value="alpha/beta hydrolase"/>
    <property type="match status" value="1"/>
</dbReference>
<evidence type="ECO:0000313" key="9">
    <source>
        <dbReference type="Proteomes" id="UP000645462"/>
    </source>
</evidence>
<dbReference type="Pfam" id="PF00109">
    <property type="entry name" value="ketoacyl-synt"/>
    <property type="match status" value="1"/>
</dbReference>
<evidence type="ECO:0000256" key="3">
    <source>
        <dbReference type="ARBA" id="ARBA00022679"/>
    </source>
</evidence>
<dbReference type="InterPro" id="IPR013968">
    <property type="entry name" value="PKS_KR"/>
</dbReference>
<dbReference type="PANTHER" id="PTHR43775">
    <property type="entry name" value="FATTY ACID SYNTHASE"/>
    <property type="match status" value="1"/>
</dbReference>
<evidence type="ECO:0000259" key="6">
    <source>
        <dbReference type="PROSITE" id="PS52004"/>
    </source>
</evidence>
<dbReference type="InterPro" id="IPR001227">
    <property type="entry name" value="Ac_transferase_dom_sf"/>
</dbReference>
<dbReference type="Pfam" id="PF00975">
    <property type="entry name" value="Thioesterase"/>
    <property type="match status" value="1"/>
</dbReference>
<dbReference type="InterPro" id="IPR029058">
    <property type="entry name" value="AB_hydrolase_fold"/>
</dbReference>
<dbReference type="InterPro" id="IPR020807">
    <property type="entry name" value="PKS_DH"/>
</dbReference>
<comment type="caution">
    <text evidence="8">The sequence shown here is derived from an EMBL/GenBank/DDBJ whole genome shotgun (WGS) entry which is preliminary data.</text>
</comment>
<dbReference type="Pfam" id="PF21394">
    <property type="entry name" value="Beta-ketacyl_N"/>
    <property type="match status" value="1"/>
</dbReference>
<dbReference type="InterPro" id="IPR020802">
    <property type="entry name" value="TesA-like"/>
</dbReference>
<dbReference type="InterPro" id="IPR049900">
    <property type="entry name" value="PKS_mFAS_DH"/>
</dbReference>
<reference evidence="9" key="1">
    <citation type="journal article" date="2019" name="Int. J. Syst. Evol. Microbiol.">
        <title>The Global Catalogue of Microorganisms (GCM) 10K type strain sequencing project: providing services to taxonomists for standard genome sequencing and annotation.</title>
        <authorList>
            <consortium name="The Broad Institute Genomics Platform"/>
            <consortium name="The Broad Institute Genome Sequencing Center for Infectious Disease"/>
            <person name="Wu L."/>
            <person name="Ma J."/>
        </authorList>
    </citation>
    <scope>NUCLEOTIDE SEQUENCE [LARGE SCALE GENOMIC DNA]</scope>
    <source>
        <strain evidence="9">CGMCC 1.12478</strain>
    </source>
</reference>
<dbReference type="InterPro" id="IPR020806">
    <property type="entry name" value="PKS_PP-bd"/>
</dbReference>
<dbReference type="Gene3D" id="1.10.1200.10">
    <property type="entry name" value="ACP-like"/>
    <property type="match status" value="1"/>
</dbReference>
<dbReference type="Gene3D" id="3.10.129.110">
    <property type="entry name" value="Polyketide synthase dehydratase"/>
    <property type="match status" value="1"/>
</dbReference>
<dbReference type="SUPFAM" id="SSF55048">
    <property type="entry name" value="Probable ACP-binding domain of malonyl-CoA ACP transacylase"/>
    <property type="match status" value="1"/>
</dbReference>
<dbReference type="InterPro" id="IPR016035">
    <property type="entry name" value="Acyl_Trfase/lysoPLipase"/>
</dbReference>
<accession>A0ABQ1KB96</accession>
<gene>
    <name evidence="8" type="ORF">GCM10011363_08350</name>
</gene>
<dbReference type="SMART" id="SM00827">
    <property type="entry name" value="PKS_AT"/>
    <property type="match status" value="1"/>
</dbReference>
<dbReference type="Gene3D" id="3.30.70.250">
    <property type="entry name" value="Malonyl-CoA ACP transacylase, ACP-binding"/>
    <property type="match status" value="1"/>
</dbReference>
<dbReference type="InterPro" id="IPR001031">
    <property type="entry name" value="Thioesterase"/>
</dbReference>
<dbReference type="InterPro" id="IPR050091">
    <property type="entry name" value="PKS_NRPS_Biosynth_Enz"/>
</dbReference>
<dbReference type="SMART" id="SM00823">
    <property type="entry name" value="PKS_PP"/>
    <property type="match status" value="1"/>
</dbReference>
<dbReference type="InterPro" id="IPR049490">
    <property type="entry name" value="C883_1060-like_KR_N"/>
</dbReference>
<protein>
    <recommendedName>
        <fullName evidence="10">SDR family NAD(P)-dependent oxidoreductase</fullName>
    </recommendedName>
</protein>
<dbReference type="InterPro" id="IPR014043">
    <property type="entry name" value="Acyl_transferase_dom"/>
</dbReference>
<sequence length="2159" mass="236938">MTNETTAPHSVADADIAIVGMSAHLPGAASLAQYWRNLRDGVSSIHRLTDEELTEAGVPPGLLRHRDYVPYAARLEQFDHFDAEFFGLSLKDAAIMDPQHRQFLECAWEALENAGHMPDRHDGRIGVFGGCGMGSYFYFNLCSNPDLVEGTGMFLLRHTGNDKDFLVTRVSHIFDLDGPSVNVQTACSTSLVATHYACQSLLNGECDMALAGGVTIELPHGRGYLYKENEILSPDGQCHAFDHRAKGTVFGSGAGVVVLRRLADALADGDHIWAVIKGSAVNNDGAAKAGYLAPSVEGQADAIAEAHAMAGVTADSIDYVECHGTGTYLGDPIEVAALTQAFAATSNKVGHCRIGSVKTNIGHLDTAAGVASLIKATMALHHHQMPPSLGFERPNPAIDFENSPFRVNDRLTDWPRRDHPRRAGVNSLGVGGTNAHVVLEEAPNAPPSEESDWPFQIITVSGRTKAALDANTARLAAHLRANTDQPFADVAWTLRTGRRAFEKRRLVVARDHLDAAMLLEQSGSRRVHTHDAMSRPDIVFLFPGGGAQYVGMARDLYETEPVFAEWIDRGLSHLETLDSRSIRDLWCPDPGNEAQATEALRQPSLQLPLIMIVEYALAQLWMSWGIQPAAVAGHSMGENTAACIAGVMSFEDCIGLVHLRGTLFDSVEKGGMLSVALPAEDLRPLLGDALDLGAVNSPGLSVASGPSAALMTLETELRHREIEFQRIPIDIAAHSRMLDPILDRFRSYLQKITLNPPTIPITSNRTGVMMTDEEATSPDYWVSHLRGTVQFTHCLDTLSDRQNRIYLEVGPGKALSALARQCEGIQATQVLSSLRHPEEEIEDDRHMLEVLGRIWALGGDFDWDQIWGNARRNRVPLPTYAFQRSRYFIEPGQPQTEKVSSFLTRIDGVENWGWTTAWRPKYASAPVEVRTELGKADLQSWLVFMDDAGVALAAAKRLRAAGHSIVEVWPGDSFARLNDTTYVLAPERGREGYDLLFRDMLSRGLVPSRIAHFWGITKDNSHRPGSSFFQRMQEHGFYSLMFIAQAIADDTLPKPTQITVFTNGAAAFGQERLMSPEKSIIAGPVRVIPREIPGLTVSSVDLRLPDEPARRPVLRRAKRSDTHQAWEDLTDQVIEEMIADPSSGVAVFRSGRRYEQSLQKTALRPTAETSVQPGGTYLITGGFGGIGLTVGKALAAQGCTLILTARDALPEREVWDRYLQRHAPQDKLSRRIRAVQELEALGGHVRAFAADICNLPEMKHVVDDTLARLGRIDGVIHAAGVMEDAPLLAKSTGSIEKVFSSKIHGTKVLDQLFPDGSTDFIALFASSSTQTAPAGQIDYVAANEYLNAYAHARRGDKTKVLAINWGIWADVGMAATALADRIGDTDPISFSPVDLPLLDKTGFDPAGHRLFEARYTTDDWFIDQHRTRQGDALFPGAGYLTLASKALRGQGETSGYAIRNMTFLRPLHIPEAGARDIRLRLSRRDDGYHMDVLGSCMLNGRNGFVPIVTADLSLIPEIQPKPIDVAAIRKRCGAARRVTTGKKLDAAQETQMAFGPRWKVLDACAYGTREGIADLSLASAMQDEERLHLHPGLLDIATGWAMELIDGYTGDELWVPVSYDRVHVYHPLPDRIVSWVRSSGPNRNADETASFDITIAMPDGTVCMEIGDFSIKRLSDMSALSAPVKVSASEFEPSDFSKATHPLSPAEERFQHNLSQGIRPEDGTDAFLRALGRTEPQIFISSLDMGALIEQAGIAGDAKSEAQKFDRPQLDGDYAAPETEIERTLAGIWEDLLGVQNVGVEDSFFDLGGHSLIAVRLFAKVRKTYSVDFPISILFEAPTIRACASLIKDRTGISEDAAGPAEKKPKPQTRRFKHIVAMHDGEGGPKAPFFLVAGMFGNVLNLRHLAQLLGADRPFYGLQAKGLYGDETPHLSIKDAARDYIAEMKQVQPEGPYYVGGFSGGGITAYEIAHQLEAMGEEVALVVLLDTPLPQRRPLSRKDRLLIQMQETRRKGVSYPLVWLRNRVQWEIEKRKTTRETRTAHSFHNAEIEQAFLQAVGTYEVAPWSGRIALFRPPLMGTWSVSGGKLVNHERAYLYDDNDWGQHVPQIEVFEVPGDHDSMVLEPNVRVLASYLRRVITTTEAAVGGKGRVLSFTATEAAE</sequence>